<name>A0ABS3S7K9_9ACTN</name>
<evidence type="ECO:0000313" key="3">
    <source>
        <dbReference type="Proteomes" id="UP000680206"/>
    </source>
</evidence>
<keyword evidence="3" id="KW-1185">Reference proteome</keyword>
<comment type="caution">
    <text evidence="2">The sequence shown here is derived from an EMBL/GenBank/DDBJ whole genome shotgun (WGS) entry which is preliminary data.</text>
</comment>
<dbReference type="EMBL" id="JAGEPF010000040">
    <property type="protein sequence ID" value="MBO2464975.1"/>
    <property type="molecule type" value="Genomic_DNA"/>
</dbReference>
<dbReference type="Pfam" id="PF21068">
    <property type="entry name" value="ATPgraspMvdD"/>
    <property type="match status" value="1"/>
</dbReference>
<dbReference type="PANTHER" id="PTHR21621">
    <property type="entry name" value="RIBOSOMAL PROTEIN S6 MODIFICATION PROTEIN"/>
    <property type="match status" value="1"/>
</dbReference>
<dbReference type="RefSeq" id="WP_208251838.1">
    <property type="nucleotide sequence ID" value="NZ_JAGEPF010000040.1"/>
</dbReference>
<sequence>MAHAPTSDTVLILTDRDDHTSDLIVSALHRRRVPVVRLDPGSGPFHMEVTLDQDRMAWQGRIGDDHHTAQLENVVGVLWRWPTPPAGHPAITDPAARAWAAREDRLALYGVLKTLPVRWLNHPSRFEIANDKPGQLLTAAACGMAIPDTVITTGGRKARAWASGRDVLSKAFHAQGVDPDNMVIARRADPAAIPDELGAATSFQQVIPGPSIRLTVVGEDLFAVRMNGSDDLDGELDWRPVQDQLTYDQVEVPAGIARSVLKYMRSYGLEYGAFDFIDGPDGWVFLECNPSGMYGFVEIKCGLAITDAIAAHLYDKRRPLLSPLETGTGLPAPLP</sequence>
<dbReference type="Gene3D" id="3.30.470.20">
    <property type="entry name" value="ATP-grasp fold, B domain"/>
    <property type="match status" value="1"/>
</dbReference>
<dbReference type="Proteomes" id="UP000680206">
    <property type="component" value="Unassembled WGS sequence"/>
</dbReference>
<dbReference type="SUPFAM" id="SSF56059">
    <property type="entry name" value="Glutathione synthetase ATP-binding domain-like"/>
    <property type="match status" value="1"/>
</dbReference>
<reference evidence="2 3" key="1">
    <citation type="submission" date="2021-03" db="EMBL/GenBank/DDBJ databases">
        <title>Actinomadura violae sp. nov., isolated from lichen in Thailand.</title>
        <authorList>
            <person name="Kanchanasin P."/>
            <person name="Saeng-In P."/>
            <person name="Phongsopitanun W."/>
            <person name="Yuki M."/>
            <person name="Kudo T."/>
            <person name="Ohkuma M."/>
            <person name="Tanasupawat S."/>
        </authorList>
    </citation>
    <scope>NUCLEOTIDE SEQUENCE [LARGE SCALE GENOMIC DNA]</scope>
    <source>
        <strain evidence="2 3">LCR2-06</strain>
    </source>
</reference>
<organism evidence="2 3">
    <name type="scientific">Actinomadura violacea</name>
    <dbReference type="NCBI Taxonomy" id="2819934"/>
    <lineage>
        <taxon>Bacteria</taxon>
        <taxon>Bacillati</taxon>
        <taxon>Actinomycetota</taxon>
        <taxon>Actinomycetes</taxon>
        <taxon>Streptosporangiales</taxon>
        <taxon>Thermomonosporaceae</taxon>
        <taxon>Actinomadura</taxon>
    </lineage>
</organism>
<feature type="domain" description="MvdD-like pre-ATP grasp" evidence="1">
    <location>
        <begin position="9"/>
        <end position="124"/>
    </location>
</feature>
<dbReference type="InterPro" id="IPR048936">
    <property type="entry name" value="MvdD-like_ATPgrasp"/>
</dbReference>
<dbReference type="PANTHER" id="PTHR21621:SF0">
    <property type="entry name" value="BETA-CITRYLGLUTAMATE SYNTHASE B-RELATED"/>
    <property type="match status" value="1"/>
</dbReference>
<evidence type="ECO:0000259" key="1">
    <source>
        <dbReference type="Pfam" id="PF21068"/>
    </source>
</evidence>
<gene>
    <name evidence="2" type="ORF">J4709_46160</name>
</gene>
<protein>
    <recommendedName>
        <fullName evidence="1">MvdD-like pre-ATP grasp domain-containing protein</fullName>
    </recommendedName>
</protein>
<accession>A0ABS3S7K9</accession>
<proteinExistence type="predicted"/>
<evidence type="ECO:0000313" key="2">
    <source>
        <dbReference type="EMBL" id="MBO2464975.1"/>
    </source>
</evidence>